<dbReference type="AlphaFoldDB" id="A0A7D6GFV6"/>
<dbReference type="GO" id="GO:0003677">
    <property type="term" value="F:DNA binding"/>
    <property type="evidence" value="ECO:0007669"/>
    <property type="project" value="UniProtKB-KW"/>
</dbReference>
<proteinExistence type="predicted"/>
<name>A0A7D6GFV6_9ACTN</name>
<dbReference type="PANTHER" id="PTHR43214">
    <property type="entry name" value="TWO-COMPONENT RESPONSE REGULATOR"/>
    <property type="match status" value="1"/>
</dbReference>
<dbReference type="SMART" id="SM00421">
    <property type="entry name" value="HTH_LUXR"/>
    <property type="match status" value="1"/>
</dbReference>
<keyword evidence="1" id="KW-0805">Transcription regulation</keyword>
<dbReference type="CDD" id="cd06170">
    <property type="entry name" value="LuxR_C_like"/>
    <property type="match status" value="1"/>
</dbReference>
<reference evidence="5" key="1">
    <citation type="submission" date="2020-08" db="EMBL/GenBank/DDBJ databases">
        <title>A bifunctional nitrone conjugated secondary metabolite targeting the ribosome.</title>
        <authorList>
            <person name="Limbrick E.M."/>
            <person name="Graf M."/>
            <person name="Derewacz D.K."/>
            <person name="Nguyen F."/>
            <person name="Spraggins J.M."/>
            <person name="Wieland M."/>
            <person name="Ynigez-Gutierrez A.E."/>
            <person name="Reisman B.J."/>
            <person name="Zinshteyn B."/>
            <person name="McCulloch K."/>
            <person name="Iverson T.M."/>
            <person name="Green R."/>
            <person name="Wilson D.N."/>
            <person name="Bachmann B.O."/>
        </authorList>
    </citation>
    <scope>NUCLEOTIDE SEQUENCE</scope>
    <source>
        <strain evidence="5">Africana</strain>
    </source>
</reference>
<dbReference type="PRINTS" id="PR00038">
    <property type="entry name" value="HTHLUXR"/>
</dbReference>
<dbReference type="InterPro" id="IPR016032">
    <property type="entry name" value="Sig_transdc_resp-reg_C-effctor"/>
</dbReference>
<evidence type="ECO:0000256" key="1">
    <source>
        <dbReference type="ARBA" id="ARBA00023015"/>
    </source>
</evidence>
<keyword evidence="2" id="KW-0238">DNA-binding</keyword>
<evidence type="ECO:0000313" key="5">
    <source>
        <dbReference type="EMBL" id="QLK00665.1"/>
    </source>
</evidence>
<evidence type="ECO:0000256" key="3">
    <source>
        <dbReference type="ARBA" id="ARBA00023163"/>
    </source>
</evidence>
<organism evidence="5">
    <name type="scientific">Micromonospora carbonacea</name>
    <dbReference type="NCBI Taxonomy" id="47853"/>
    <lineage>
        <taxon>Bacteria</taxon>
        <taxon>Bacillati</taxon>
        <taxon>Actinomycetota</taxon>
        <taxon>Actinomycetes</taxon>
        <taxon>Micromonosporales</taxon>
        <taxon>Micromonosporaceae</taxon>
        <taxon>Micromonospora</taxon>
    </lineage>
</organism>
<dbReference type="InterPro" id="IPR000792">
    <property type="entry name" value="Tscrpt_reg_LuxR_C"/>
</dbReference>
<dbReference type="PANTHER" id="PTHR43214:SF24">
    <property type="entry name" value="TRANSCRIPTIONAL REGULATORY PROTEIN NARL-RELATED"/>
    <property type="match status" value="1"/>
</dbReference>
<protein>
    <submittedName>
        <fullName evidence="5">Response regulator transcription factor</fullName>
    </submittedName>
</protein>
<dbReference type="Gene3D" id="3.40.50.2300">
    <property type="match status" value="1"/>
</dbReference>
<gene>
    <name evidence="5" type="ORF">HZU44_12045</name>
</gene>
<dbReference type="PROSITE" id="PS50043">
    <property type="entry name" value="HTH_LUXR_2"/>
    <property type="match status" value="1"/>
</dbReference>
<evidence type="ECO:0000256" key="2">
    <source>
        <dbReference type="ARBA" id="ARBA00023125"/>
    </source>
</evidence>
<keyword evidence="3" id="KW-0804">Transcription</keyword>
<dbReference type="GO" id="GO:0006355">
    <property type="term" value="P:regulation of DNA-templated transcription"/>
    <property type="evidence" value="ECO:0007669"/>
    <property type="project" value="InterPro"/>
</dbReference>
<dbReference type="InterPro" id="IPR039420">
    <property type="entry name" value="WalR-like"/>
</dbReference>
<accession>A0A7D6GFV6</accession>
<feature type="domain" description="HTH luxR-type" evidence="4">
    <location>
        <begin position="133"/>
        <end position="198"/>
    </location>
</feature>
<dbReference type="SUPFAM" id="SSF46894">
    <property type="entry name" value="C-terminal effector domain of the bipartite response regulators"/>
    <property type="match status" value="1"/>
</dbReference>
<evidence type="ECO:0000259" key="4">
    <source>
        <dbReference type="PROSITE" id="PS50043"/>
    </source>
</evidence>
<dbReference type="EMBL" id="CP058905">
    <property type="protein sequence ID" value="QLK00665.1"/>
    <property type="molecule type" value="Genomic_DNA"/>
</dbReference>
<dbReference type="Pfam" id="PF00196">
    <property type="entry name" value="GerE"/>
    <property type="match status" value="1"/>
</dbReference>
<sequence>MGEPMWVNVVATDPVLEAGVTSAMLGCPDIAVVTTRERAVVTVLVVDHLGQDALDSVRAVRAGADRPEVVLVVPEVEPADALRAIAAGARGLLRRREATADRLTRTVLAAGAGDCTVSPDMLDRLLAAPAVPAGTLASNISDRERAVLRLLADGRETGEIAQELCYSTRTVTSVVHDITRRFRLRNRAHAVAFALRAGML</sequence>